<keyword evidence="5" id="KW-1185">Reference proteome</keyword>
<evidence type="ECO:0000313" key="5">
    <source>
        <dbReference type="Proteomes" id="UP000274271"/>
    </source>
</evidence>
<organism evidence="4 5">
    <name type="scientific">Larkinella knui</name>
    <dbReference type="NCBI Taxonomy" id="2025310"/>
    <lineage>
        <taxon>Bacteria</taxon>
        <taxon>Pseudomonadati</taxon>
        <taxon>Bacteroidota</taxon>
        <taxon>Cytophagia</taxon>
        <taxon>Cytophagales</taxon>
        <taxon>Spirosomataceae</taxon>
        <taxon>Larkinella</taxon>
    </lineage>
</organism>
<dbReference type="OrthoDB" id="921681at2"/>
<name>A0A3P1CU94_9BACT</name>
<dbReference type="InterPro" id="IPR021884">
    <property type="entry name" value="Ice-bd_prot"/>
</dbReference>
<evidence type="ECO:0000313" key="4">
    <source>
        <dbReference type="EMBL" id="RRB16829.1"/>
    </source>
</evidence>
<dbReference type="Proteomes" id="UP000274271">
    <property type="component" value="Unassembled WGS sequence"/>
</dbReference>
<evidence type="ECO:0000256" key="2">
    <source>
        <dbReference type="ARBA" id="ARBA00022729"/>
    </source>
</evidence>
<proteinExistence type="inferred from homology"/>
<evidence type="ECO:0000256" key="3">
    <source>
        <dbReference type="SAM" id="SignalP"/>
    </source>
</evidence>
<feature type="signal peptide" evidence="3">
    <location>
        <begin position="1"/>
        <end position="23"/>
    </location>
</feature>
<dbReference type="NCBIfam" id="TIGR04183">
    <property type="entry name" value="Por_Secre_tail"/>
    <property type="match status" value="1"/>
</dbReference>
<comment type="caution">
    <text evidence="4">The sequence shown here is derived from an EMBL/GenBank/DDBJ whole genome shotgun (WGS) entry which is preliminary data.</text>
</comment>
<dbReference type="EMBL" id="RQJP01000001">
    <property type="protein sequence ID" value="RRB16829.1"/>
    <property type="molecule type" value="Genomic_DNA"/>
</dbReference>
<keyword evidence="2 3" id="KW-0732">Signal</keyword>
<protein>
    <submittedName>
        <fullName evidence="4">DUF3494 domain-containing protein</fullName>
    </submittedName>
</protein>
<sequence>MKRKLLFSLACSILVALPSIGFGQTAPPLGTTAGFALFTANGALTNNGASTITGDVGTKTGATSGFGDANLTGNAYAENSSTSNQAALDVQTAYNSLNSQTCGTIINAELGGQTLAPGVSCQNTSDPTTLNGTLTLSGTGIFIIKLSSALTTATNSNIVLTNGATIENVFFQVQGAVTTGTGSTFRGTILATGAITLNTTSLEGRALSTGGAITINASTVVIPTAAPLPVTLVSFTAKAQANHTVELALTTSLETNNKGFLIERSKDLQRFDKVGEVGEVATNSNTLKTYRLTDQSPYSGTSYYRLTQMDINGKSTVYRPISVVLRDDAYGVYPNPVGRGERFVLRLDEPETAILGFYSADGRLLTLQKTGVQAGNLLLKSTGNLASGVYVLKVSERGQVRQHRLIVE</sequence>
<dbReference type="Pfam" id="PF11999">
    <property type="entry name" value="Ice_binding"/>
    <property type="match status" value="1"/>
</dbReference>
<feature type="chain" id="PRO_5018083132" evidence="3">
    <location>
        <begin position="24"/>
        <end position="408"/>
    </location>
</feature>
<dbReference type="RefSeq" id="WP_124902832.1">
    <property type="nucleotide sequence ID" value="NZ_RQJP01000001.1"/>
</dbReference>
<accession>A0A3P1CU94</accession>
<evidence type="ECO:0000256" key="1">
    <source>
        <dbReference type="ARBA" id="ARBA00005445"/>
    </source>
</evidence>
<reference evidence="4 5" key="1">
    <citation type="submission" date="2018-11" db="EMBL/GenBank/DDBJ databases">
        <authorList>
            <person name="Zhou Z."/>
            <person name="Wang G."/>
        </authorList>
    </citation>
    <scope>NUCLEOTIDE SEQUENCE [LARGE SCALE GENOMIC DNA]</scope>
    <source>
        <strain evidence="4 5">KCTC42998</strain>
    </source>
</reference>
<dbReference type="InterPro" id="IPR026444">
    <property type="entry name" value="Secre_tail"/>
</dbReference>
<gene>
    <name evidence="4" type="ORF">EHT87_00630</name>
</gene>
<comment type="similarity">
    <text evidence="1">Belongs to the ice-binding protein family.</text>
</comment>
<dbReference type="AlphaFoldDB" id="A0A3P1CU94"/>